<feature type="transmembrane region" description="Helical" evidence="11">
    <location>
        <begin position="40"/>
        <end position="61"/>
    </location>
</feature>
<keyword evidence="7 11" id="KW-1133">Transmembrane helix</keyword>
<gene>
    <name evidence="13" type="ORF">SAMN02745887_02274</name>
</gene>
<keyword evidence="4" id="KW-0488">Methylation</keyword>
<dbReference type="Gene3D" id="3.55.40.10">
    <property type="entry name" value="minor pseudopilin epsh domain"/>
    <property type="match status" value="1"/>
</dbReference>
<evidence type="ECO:0000256" key="4">
    <source>
        <dbReference type="ARBA" id="ARBA00022481"/>
    </source>
</evidence>
<dbReference type="EMBL" id="FPKR01000008">
    <property type="protein sequence ID" value="SFZ77200.1"/>
    <property type="molecule type" value="Genomic_DNA"/>
</dbReference>
<evidence type="ECO:0000256" key="6">
    <source>
        <dbReference type="ARBA" id="ARBA00022692"/>
    </source>
</evidence>
<sequence>MLDCRPACDSTDHEFLVKNMCCYTNRSLSRSVARSLRQQGLTLIELMIVIALLGVVMAIAAPNYQEFVRNSRLATASDELLTNMMLAKTEAIKRNGVVIVCNSSDPTAAAPSCVADNPNWKTGWIVFVSKDGNGTFDEDEDELIRVTAGSANIGSVTGPDDVISVTFRSITLSGGDKEFKFCTEGAASRIVTVEKTGRIFRTLGPTCT</sequence>
<keyword evidence="14" id="KW-1185">Reference proteome</keyword>
<keyword evidence="3" id="KW-1003">Cell membrane</keyword>
<comment type="similarity">
    <text evidence="9">Belongs to the GSP H family.</text>
</comment>
<dbReference type="Pfam" id="PF12019">
    <property type="entry name" value="GspH"/>
    <property type="match status" value="1"/>
</dbReference>
<protein>
    <recommendedName>
        <fullName evidence="2">Type II secretion system protein H</fullName>
    </recommendedName>
    <alternativeName>
        <fullName evidence="10">General secretion pathway protein H</fullName>
    </alternativeName>
</protein>
<feature type="domain" description="General secretion pathway GspH" evidence="12">
    <location>
        <begin position="76"/>
        <end position="197"/>
    </location>
</feature>
<evidence type="ECO:0000313" key="13">
    <source>
        <dbReference type="EMBL" id="SFZ77200.1"/>
    </source>
</evidence>
<dbReference type="STRING" id="1121279.SAMN02745887_02274"/>
<keyword evidence="8 11" id="KW-0472">Membrane</keyword>
<dbReference type="InterPro" id="IPR045584">
    <property type="entry name" value="Pilin-like"/>
</dbReference>
<dbReference type="Proteomes" id="UP000186513">
    <property type="component" value="Unassembled WGS sequence"/>
</dbReference>
<keyword evidence="6 11" id="KW-0812">Transmembrane</keyword>
<evidence type="ECO:0000256" key="2">
    <source>
        <dbReference type="ARBA" id="ARBA00021549"/>
    </source>
</evidence>
<dbReference type="RefSeq" id="WP_084658463.1">
    <property type="nucleotide sequence ID" value="NZ_FPKR01000008.1"/>
</dbReference>
<dbReference type="GO" id="GO:0015627">
    <property type="term" value="C:type II protein secretion system complex"/>
    <property type="evidence" value="ECO:0007669"/>
    <property type="project" value="InterPro"/>
</dbReference>
<dbReference type="Pfam" id="PF07963">
    <property type="entry name" value="N_methyl"/>
    <property type="match status" value="1"/>
</dbReference>
<evidence type="ECO:0000256" key="7">
    <source>
        <dbReference type="ARBA" id="ARBA00022989"/>
    </source>
</evidence>
<evidence type="ECO:0000256" key="1">
    <source>
        <dbReference type="ARBA" id="ARBA00004377"/>
    </source>
</evidence>
<dbReference type="SUPFAM" id="SSF54523">
    <property type="entry name" value="Pili subunits"/>
    <property type="match status" value="1"/>
</dbReference>
<evidence type="ECO:0000256" key="3">
    <source>
        <dbReference type="ARBA" id="ARBA00022475"/>
    </source>
</evidence>
<evidence type="ECO:0000256" key="8">
    <source>
        <dbReference type="ARBA" id="ARBA00023136"/>
    </source>
</evidence>
<evidence type="ECO:0000256" key="10">
    <source>
        <dbReference type="ARBA" id="ARBA00030775"/>
    </source>
</evidence>
<name>A0A1K2HK51_9NEIS</name>
<evidence type="ECO:0000313" key="14">
    <source>
        <dbReference type="Proteomes" id="UP000186513"/>
    </source>
</evidence>
<dbReference type="GO" id="GO:0015628">
    <property type="term" value="P:protein secretion by the type II secretion system"/>
    <property type="evidence" value="ECO:0007669"/>
    <property type="project" value="InterPro"/>
</dbReference>
<dbReference type="InterPro" id="IPR012902">
    <property type="entry name" value="N_methyl_site"/>
</dbReference>
<evidence type="ECO:0000256" key="9">
    <source>
        <dbReference type="ARBA" id="ARBA00025772"/>
    </source>
</evidence>
<dbReference type="NCBIfam" id="TIGR02532">
    <property type="entry name" value="IV_pilin_GFxxxE"/>
    <property type="match status" value="1"/>
</dbReference>
<dbReference type="GO" id="GO:0005886">
    <property type="term" value="C:plasma membrane"/>
    <property type="evidence" value="ECO:0007669"/>
    <property type="project" value="UniProtKB-SubCell"/>
</dbReference>
<organism evidence="13 14">
    <name type="scientific">Chitinimonas taiwanensis DSM 18899</name>
    <dbReference type="NCBI Taxonomy" id="1121279"/>
    <lineage>
        <taxon>Bacteria</taxon>
        <taxon>Pseudomonadati</taxon>
        <taxon>Pseudomonadota</taxon>
        <taxon>Betaproteobacteria</taxon>
        <taxon>Neisseriales</taxon>
        <taxon>Chitinibacteraceae</taxon>
        <taxon>Chitinimonas</taxon>
    </lineage>
</organism>
<dbReference type="OrthoDB" id="8970652at2"/>
<proteinExistence type="inferred from homology"/>
<reference evidence="13 14" key="1">
    <citation type="submission" date="2016-11" db="EMBL/GenBank/DDBJ databases">
        <authorList>
            <person name="Jaros S."/>
            <person name="Januszkiewicz K."/>
            <person name="Wedrychowicz H."/>
        </authorList>
    </citation>
    <scope>NUCLEOTIDE SEQUENCE [LARGE SCALE GENOMIC DNA]</scope>
    <source>
        <strain evidence="13 14">DSM 18899</strain>
    </source>
</reference>
<evidence type="ECO:0000259" key="12">
    <source>
        <dbReference type="Pfam" id="PF12019"/>
    </source>
</evidence>
<comment type="subcellular location">
    <subcellularLocation>
        <location evidence="1">Cell inner membrane</location>
        <topology evidence="1">Single-pass membrane protein</topology>
    </subcellularLocation>
</comment>
<accession>A0A1K2HK51</accession>
<dbReference type="AlphaFoldDB" id="A0A1K2HK51"/>
<dbReference type="InterPro" id="IPR022346">
    <property type="entry name" value="T2SS_GspH"/>
</dbReference>
<keyword evidence="5" id="KW-0997">Cell inner membrane</keyword>
<evidence type="ECO:0000256" key="11">
    <source>
        <dbReference type="SAM" id="Phobius"/>
    </source>
</evidence>
<dbReference type="PROSITE" id="PS00409">
    <property type="entry name" value="PROKAR_NTER_METHYL"/>
    <property type="match status" value="1"/>
</dbReference>
<evidence type="ECO:0000256" key="5">
    <source>
        <dbReference type="ARBA" id="ARBA00022519"/>
    </source>
</evidence>